<dbReference type="Proteomes" id="UP000239757">
    <property type="component" value="Unassembled WGS sequence"/>
</dbReference>
<feature type="compositionally biased region" description="Basic and acidic residues" evidence="1">
    <location>
        <begin position="85"/>
        <end position="100"/>
    </location>
</feature>
<protein>
    <recommendedName>
        <fullName evidence="2">RIN4 pathogenic type III effector avirulence factor Avr cleavage site domain-containing protein</fullName>
    </recommendedName>
</protein>
<proteinExistence type="predicted"/>
<evidence type="ECO:0000313" key="3">
    <source>
        <dbReference type="EMBL" id="PPS11566.1"/>
    </source>
</evidence>
<evidence type="ECO:0000256" key="1">
    <source>
        <dbReference type="SAM" id="MobiDB-lite"/>
    </source>
</evidence>
<dbReference type="EMBL" id="KZ663571">
    <property type="protein sequence ID" value="PPS11566.1"/>
    <property type="molecule type" value="Genomic_DNA"/>
</dbReference>
<feature type="compositionally biased region" description="Polar residues" evidence="1">
    <location>
        <begin position="124"/>
        <end position="151"/>
    </location>
</feature>
<dbReference type="AlphaFoldDB" id="A0A2P5Y7L6"/>
<dbReference type="Pfam" id="PF05627">
    <property type="entry name" value="AvrRpt-cleavage"/>
    <property type="match status" value="2"/>
</dbReference>
<dbReference type="PANTHER" id="PTHR33159:SF49">
    <property type="entry name" value="RPM1-INTERACTING PROTEIN 4"/>
    <property type="match status" value="1"/>
</dbReference>
<gene>
    <name evidence="3" type="ORF">GOBAR_AA09085</name>
</gene>
<feature type="region of interest" description="Disordered" evidence="1">
    <location>
        <begin position="1"/>
        <end position="177"/>
    </location>
</feature>
<dbReference type="InterPro" id="IPR008700">
    <property type="entry name" value="TypeIII_avirulence_cleave"/>
</dbReference>
<evidence type="ECO:0000313" key="4">
    <source>
        <dbReference type="Proteomes" id="UP000239757"/>
    </source>
</evidence>
<feature type="domain" description="RIN4 pathogenic type III effector avirulence factor Avr cleavage site" evidence="2">
    <location>
        <begin position="158"/>
        <end position="191"/>
    </location>
</feature>
<reference evidence="3 4" key="1">
    <citation type="submission" date="2015-01" db="EMBL/GenBank/DDBJ databases">
        <title>Genome of allotetraploid Gossypium barbadense reveals genomic plasticity and fiber elongation in cotton evolution.</title>
        <authorList>
            <person name="Chen X."/>
            <person name="Liu X."/>
            <person name="Zhao B."/>
            <person name="Zheng H."/>
            <person name="Hu Y."/>
            <person name="Lu G."/>
            <person name="Yang C."/>
            <person name="Chen J."/>
            <person name="Shan C."/>
            <person name="Zhang L."/>
            <person name="Zhou Y."/>
            <person name="Wang L."/>
            <person name="Guo W."/>
            <person name="Bai Y."/>
            <person name="Ruan J."/>
            <person name="Shangguan X."/>
            <person name="Mao Y."/>
            <person name="Jiang J."/>
            <person name="Zhu Y."/>
            <person name="Lei J."/>
            <person name="Kang H."/>
            <person name="Chen S."/>
            <person name="He X."/>
            <person name="Wang R."/>
            <person name="Wang Y."/>
            <person name="Chen J."/>
            <person name="Wang L."/>
            <person name="Yu S."/>
            <person name="Wang B."/>
            <person name="Wei J."/>
            <person name="Song S."/>
            <person name="Lu X."/>
            <person name="Gao Z."/>
            <person name="Gu W."/>
            <person name="Deng X."/>
            <person name="Ma D."/>
            <person name="Wang S."/>
            <person name="Liang W."/>
            <person name="Fang L."/>
            <person name="Cai C."/>
            <person name="Zhu X."/>
            <person name="Zhou B."/>
            <person name="Zhang Y."/>
            <person name="Chen Z."/>
            <person name="Xu S."/>
            <person name="Zhu R."/>
            <person name="Wang S."/>
            <person name="Zhang T."/>
            <person name="Zhao G."/>
        </authorList>
    </citation>
    <scope>NUCLEOTIDE SEQUENCE [LARGE SCALE GENOMIC DNA]</scope>
    <source>
        <strain evidence="4">cv. Xinhai21</strain>
        <tissue evidence="3">Leaf</tissue>
    </source>
</reference>
<feature type="domain" description="RIN4 pathogenic type III effector avirulence factor Avr cleavage site" evidence="2">
    <location>
        <begin position="8"/>
        <end position="35"/>
    </location>
</feature>
<name>A0A2P5Y7L6_GOSBA</name>
<dbReference type="InterPro" id="IPR040387">
    <property type="entry name" value="RIN4/NOI4"/>
</dbReference>
<sequence>MSEAKLQRSHVPKFGDWDNGDLPYTTYFENARKEKAGIRMNPNDPEENPEAFMYTRGGPESNYDGRSVPVTADKHHRNAANKDGSSYDHQKSARRQRDTALESENNTGSDRSILHSSHRRRNSGQKNSRPGGSAFSASVSGQSQRNGNHQLDGNKHHRTASVPKFGEWDETDPTSGEGFTVIFNQLKEEKQAPPSSNYQTVAPKVKTMNYSKLKLYPNNFIKTTQHFWKGWDAEKVILPIGLL</sequence>
<dbReference type="PANTHER" id="PTHR33159">
    <property type="entry name" value="RPM1-INTERACTING PROTEIN 4 (RIN4) FAMILY PROTEIN"/>
    <property type="match status" value="1"/>
</dbReference>
<accession>A0A2P5Y7L6</accession>
<evidence type="ECO:0000259" key="2">
    <source>
        <dbReference type="Pfam" id="PF05627"/>
    </source>
</evidence>
<organism evidence="3 4">
    <name type="scientific">Gossypium barbadense</name>
    <name type="common">Sea Island cotton</name>
    <name type="synonym">Hibiscus barbadensis</name>
    <dbReference type="NCBI Taxonomy" id="3634"/>
    <lineage>
        <taxon>Eukaryota</taxon>
        <taxon>Viridiplantae</taxon>
        <taxon>Streptophyta</taxon>
        <taxon>Embryophyta</taxon>
        <taxon>Tracheophyta</taxon>
        <taxon>Spermatophyta</taxon>
        <taxon>Magnoliopsida</taxon>
        <taxon>eudicotyledons</taxon>
        <taxon>Gunneridae</taxon>
        <taxon>Pentapetalae</taxon>
        <taxon>rosids</taxon>
        <taxon>malvids</taxon>
        <taxon>Malvales</taxon>
        <taxon>Malvaceae</taxon>
        <taxon>Malvoideae</taxon>
        <taxon>Gossypium</taxon>
    </lineage>
</organism>
<dbReference type="OrthoDB" id="765662at2759"/>
<dbReference type="GO" id="GO:0005886">
    <property type="term" value="C:plasma membrane"/>
    <property type="evidence" value="ECO:0007669"/>
    <property type="project" value="TreeGrafter"/>
</dbReference>